<name>A0A388LMD6_CHABU</name>
<dbReference type="Proteomes" id="UP000265515">
    <property type="component" value="Unassembled WGS sequence"/>
</dbReference>
<gene>
    <name evidence="2" type="ORF">CBR_g37190</name>
</gene>
<feature type="region of interest" description="Disordered" evidence="1">
    <location>
        <begin position="169"/>
        <end position="215"/>
    </location>
</feature>
<dbReference type="AlphaFoldDB" id="A0A388LMD6"/>
<evidence type="ECO:0000313" key="3">
    <source>
        <dbReference type="Proteomes" id="UP000265515"/>
    </source>
</evidence>
<accession>A0A388LMD6</accession>
<sequence length="358" mass="39568">MDKHGKLMATAVDSAFKRQCSVRTRQCDILEREVEVQEHYEKLDQANLMMCNALLEIAKAIFTLENDDNFQLEEVVKVDAQGTGWSQRWGFGQDEVSRDNLVAIKQAIVGGVFGASLRTHKAQGIVITEARLQRQAAGVGEATTSGVRAPIILVGGGGRLDKAVIGAVQPRQAHPSQQARGSSTAITSPPQKKVDAGGRSPHFCKRSRGSAEPPSMFIMPTNDVPLFKIDDPAQREPTLRRACIVEKLVMRTIHRRIFKSSSRSNGFTRAESYITVNYATDVARAVWQGLEWSRVVSPSLIYYTLHLKMDMPMWFVGVKIVDRPEDDDLAAQQEATVLHVVETGQMRFGAVHGRTAAD</sequence>
<feature type="compositionally biased region" description="Polar residues" evidence="1">
    <location>
        <begin position="174"/>
        <end position="190"/>
    </location>
</feature>
<proteinExistence type="predicted"/>
<reference evidence="2 3" key="1">
    <citation type="journal article" date="2018" name="Cell">
        <title>The Chara Genome: Secondary Complexity and Implications for Plant Terrestrialization.</title>
        <authorList>
            <person name="Nishiyama T."/>
            <person name="Sakayama H."/>
            <person name="Vries J.D."/>
            <person name="Buschmann H."/>
            <person name="Saint-Marcoux D."/>
            <person name="Ullrich K.K."/>
            <person name="Haas F.B."/>
            <person name="Vanderstraeten L."/>
            <person name="Becker D."/>
            <person name="Lang D."/>
            <person name="Vosolsobe S."/>
            <person name="Rombauts S."/>
            <person name="Wilhelmsson P.K.I."/>
            <person name="Janitza P."/>
            <person name="Kern R."/>
            <person name="Heyl A."/>
            <person name="Rumpler F."/>
            <person name="Villalobos L.I.A.C."/>
            <person name="Clay J.M."/>
            <person name="Skokan R."/>
            <person name="Toyoda A."/>
            <person name="Suzuki Y."/>
            <person name="Kagoshima H."/>
            <person name="Schijlen E."/>
            <person name="Tajeshwar N."/>
            <person name="Catarino B."/>
            <person name="Hetherington A.J."/>
            <person name="Saltykova A."/>
            <person name="Bonnot C."/>
            <person name="Breuninger H."/>
            <person name="Symeonidi A."/>
            <person name="Radhakrishnan G.V."/>
            <person name="Van Nieuwerburgh F."/>
            <person name="Deforce D."/>
            <person name="Chang C."/>
            <person name="Karol K.G."/>
            <person name="Hedrich R."/>
            <person name="Ulvskov P."/>
            <person name="Glockner G."/>
            <person name="Delwiche C.F."/>
            <person name="Petrasek J."/>
            <person name="Van de Peer Y."/>
            <person name="Friml J."/>
            <person name="Beilby M."/>
            <person name="Dolan L."/>
            <person name="Kohara Y."/>
            <person name="Sugano S."/>
            <person name="Fujiyama A."/>
            <person name="Delaux P.-M."/>
            <person name="Quint M."/>
            <person name="TheiBen G."/>
            <person name="Hagemann M."/>
            <person name="Harholt J."/>
            <person name="Dunand C."/>
            <person name="Zachgo S."/>
            <person name="Langdale J."/>
            <person name="Maumus F."/>
            <person name="Straeten D.V.D."/>
            <person name="Gould S.B."/>
            <person name="Rensing S.A."/>
        </authorList>
    </citation>
    <scope>NUCLEOTIDE SEQUENCE [LARGE SCALE GENOMIC DNA]</scope>
    <source>
        <strain evidence="2 3">S276</strain>
    </source>
</reference>
<evidence type="ECO:0000313" key="2">
    <source>
        <dbReference type="EMBL" id="GBG83478.1"/>
    </source>
</evidence>
<organism evidence="2 3">
    <name type="scientific">Chara braunii</name>
    <name type="common">Braun's stonewort</name>
    <dbReference type="NCBI Taxonomy" id="69332"/>
    <lineage>
        <taxon>Eukaryota</taxon>
        <taxon>Viridiplantae</taxon>
        <taxon>Streptophyta</taxon>
        <taxon>Charophyceae</taxon>
        <taxon>Charales</taxon>
        <taxon>Characeae</taxon>
        <taxon>Chara</taxon>
    </lineage>
</organism>
<dbReference type="Gramene" id="GBG83478">
    <property type="protein sequence ID" value="GBG83478"/>
    <property type="gene ID" value="CBR_g37190"/>
</dbReference>
<comment type="caution">
    <text evidence="2">The sequence shown here is derived from an EMBL/GenBank/DDBJ whole genome shotgun (WGS) entry which is preliminary data.</text>
</comment>
<protein>
    <submittedName>
        <fullName evidence="2">Uncharacterized protein</fullName>
    </submittedName>
</protein>
<evidence type="ECO:0000256" key="1">
    <source>
        <dbReference type="SAM" id="MobiDB-lite"/>
    </source>
</evidence>
<dbReference type="EMBL" id="BFEA01000440">
    <property type="protein sequence ID" value="GBG83478.1"/>
    <property type="molecule type" value="Genomic_DNA"/>
</dbReference>
<keyword evidence="3" id="KW-1185">Reference proteome</keyword>